<sequence>MTLQQAWNTSFAASPQSAWRDAVRGMQEDVLFILAEDGATVSGAVWKTNPGRVVSVGSSQAEEIEAREAEWNVHEIWVFVDSAGTIQGWMKTIDLYRHFYQVYKERQAYYSLELETVFNTSYDMFYISDGQGITQRVSPSAERIYGYKPEDLVGKSIYELERTGVFRPSITRLVLERKEKVQVVQTTGLGGRLMVVGTPIKDEQGNIIRVVNFCRDISEERRLQAELEDARELLEGYKQELRKLSEMTAKEAGLIYKSEAMKQVITLAGKMAEVDSTVLILGESGVGKEVVASYIHQNSHRRDKPYIKLNCSAIPEHLLESELFGYEKGAFTGATKEGKPGLFELANEGTLFLDEIGELPLSLQVKLLRVLQEHELVRIGGTKPIKIDVRIIAATNRNLQEETRQGRFREDLYYRLNVVPVHIPPLRERTDDILPLVIFFRDRFTKKYKKEKTFSQEVLDCLHLYRWPGNVRELQNIVERLIVITDQDVIEAQHLPEMLHYVQPSATKVSVTDILPLKSAVELLERQLLGMAKEKYVTTTKMAEALGVDQSTISRKLGRWKL</sequence>
<evidence type="ECO:0000256" key="6">
    <source>
        <dbReference type="ARBA" id="ARBA00023163"/>
    </source>
</evidence>
<accession>M8DDJ2</accession>
<dbReference type="CDD" id="cd00009">
    <property type="entry name" value="AAA"/>
    <property type="match status" value="1"/>
</dbReference>
<dbReference type="AlphaFoldDB" id="M8DDJ2"/>
<dbReference type="PANTHER" id="PTHR32071:SF57">
    <property type="entry name" value="C4-DICARBOXYLATE TRANSPORT TRANSCRIPTIONAL REGULATORY PROTEIN DCTD"/>
    <property type="match status" value="1"/>
</dbReference>
<dbReference type="Gene3D" id="3.40.50.300">
    <property type="entry name" value="P-loop containing nucleotide triphosphate hydrolases"/>
    <property type="match status" value="1"/>
</dbReference>
<dbReference type="SMART" id="SM00091">
    <property type="entry name" value="PAS"/>
    <property type="match status" value="1"/>
</dbReference>
<evidence type="ECO:0000256" key="1">
    <source>
        <dbReference type="ARBA" id="ARBA00022741"/>
    </source>
</evidence>
<name>M8DDJ2_9BACL</name>
<dbReference type="InterPro" id="IPR030828">
    <property type="entry name" value="HTH_TyrR"/>
</dbReference>
<dbReference type="Pfam" id="PF25601">
    <property type="entry name" value="AAA_lid_14"/>
    <property type="match status" value="1"/>
</dbReference>
<evidence type="ECO:0000259" key="11">
    <source>
        <dbReference type="PROSITE" id="PS50113"/>
    </source>
</evidence>
<dbReference type="EMBL" id="APBN01000007">
    <property type="protein sequence ID" value="EMT51513.1"/>
    <property type="molecule type" value="Genomic_DNA"/>
</dbReference>
<dbReference type="PROSITE" id="PS50045">
    <property type="entry name" value="SIGMA54_INTERACT_4"/>
    <property type="match status" value="1"/>
</dbReference>
<evidence type="ECO:0000256" key="3">
    <source>
        <dbReference type="ARBA" id="ARBA00022840"/>
    </source>
</evidence>
<evidence type="ECO:0000256" key="7">
    <source>
        <dbReference type="ARBA" id="ARBA00029500"/>
    </source>
</evidence>
<dbReference type="PATRIC" id="fig|1300222.3.peg.3417"/>
<dbReference type="Pfam" id="PF13426">
    <property type="entry name" value="PAS_9"/>
    <property type="match status" value="1"/>
</dbReference>
<dbReference type="SUPFAM" id="SSF55785">
    <property type="entry name" value="PYP-like sensor domain (PAS domain)"/>
    <property type="match status" value="1"/>
</dbReference>
<evidence type="ECO:0000256" key="5">
    <source>
        <dbReference type="ARBA" id="ARBA00023125"/>
    </source>
</evidence>
<dbReference type="RefSeq" id="WP_003389544.1">
    <property type="nucleotide sequence ID" value="NZ_APBN01000007.1"/>
</dbReference>
<feature type="domain" description="PAS" evidence="10">
    <location>
        <begin position="110"/>
        <end position="160"/>
    </location>
</feature>
<dbReference type="PROSITE" id="PS00688">
    <property type="entry name" value="SIGMA54_INTERACT_3"/>
    <property type="match status" value="1"/>
</dbReference>
<dbReference type="Proteomes" id="UP000012081">
    <property type="component" value="Unassembled WGS sequence"/>
</dbReference>
<feature type="domain" description="PAC" evidence="11">
    <location>
        <begin position="177"/>
        <end position="229"/>
    </location>
</feature>
<keyword evidence="2" id="KW-0058">Aromatic hydrocarbons catabolism</keyword>
<dbReference type="SMART" id="SM00382">
    <property type="entry name" value="AAA"/>
    <property type="match status" value="1"/>
</dbReference>
<feature type="domain" description="Sigma-54 factor interaction" evidence="9">
    <location>
        <begin position="254"/>
        <end position="483"/>
    </location>
</feature>
<feature type="coiled-coil region" evidence="8">
    <location>
        <begin position="220"/>
        <end position="247"/>
    </location>
</feature>
<dbReference type="PROSITE" id="PS50113">
    <property type="entry name" value="PAC"/>
    <property type="match status" value="1"/>
</dbReference>
<keyword evidence="3" id="KW-0067">ATP-binding</keyword>
<dbReference type="InterPro" id="IPR035965">
    <property type="entry name" value="PAS-like_dom_sf"/>
</dbReference>
<dbReference type="InterPro" id="IPR025662">
    <property type="entry name" value="Sigma_54_int_dom_ATP-bd_1"/>
</dbReference>
<dbReference type="CDD" id="cd00130">
    <property type="entry name" value="PAS"/>
    <property type="match status" value="1"/>
</dbReference>
<dbReference type="PANTHER" id="PTHR32071">
    <property type="entry name" value="TRANSCRIPTIONAL REGULATORY PROTEIN"/>
    <property type="match status" value="1"/>
</dbReference>
<dbReference type="InterPro" id="IPR009057">
    <property type="entry name" value="Homeodomain-like_sf"/>
</dbReference>
<evidence type="ECO:0000256" key="2">
    <source>
        <dbReference type="ARBA" id="ARBA00022797"/>
    </source>
</evidence>
<dbReference type="NCBIfam" id="TIGR00229">
    <property type="entry name" value="sensory_box"/>
    <property type="match status" value="1"/>
</dbReference>
<dbReference type="SUPFAM" id="SSF46689">
    <property type="entry name" value="Homeodomain-like"/>
    <property type="match status" value="1"/>
</dbReference>
<dbReference type="Pfam" id="PF18024">
    <property type="entry name" value="HTH_50"/>
    <property type="match status" value="1"/>
</dbReference>
<dbReference type="InterPro" id="IPR027417">
    <property type="entry name" value="P-loop_NTPase"/>
</dbReference>
<proteinExistence type="predicted"/>
<keyword evidence="1" id="KW-0547">Nucleotide-binding</keyword>
<evidence type="ECO:0000259" key="9">
    <source>
        <dbReference type="PROSITE" id="PS50045"/>
    </source>
</evidence>
<dbReference type="InterPro" id="IPR058031">
    <property type="entry name" value="AAA_lid_NorR"/>
</dbReference>
<evidence type="ECO:0000313" key="13">
    <source>
        <dbReference type="Proteomes" id="UP000012081"/>
    </source>
</evidence>
<dbReference type="STRING" id="1300222.I532_16353"/>
<dbReference type="InterPro" id="IPR003593">
    <property type="entry name" value="AAA+_ATPase"/>
</dbReference>
<dbReference type="Pfam" id="PF00158">
    <property type="entry name" value="Sigma54_activat"/>
    <property type="match status" value="1"/>
</dbReference>
<dbReference type="Gene3D" id="3.30.450.20">
    <property type="entry name" value="PAS domain"/>
    <property type="match status" value="1"/>
</dbReference>
<evidence type="ECO:0000313" key="12">
    <source>
        <dbReference type="EMBL" id="EMT51513.1"/>
    </source>
</evidence>
<dbReference type="InterPro" id="IPR025944">
    <property type="entry name" value="Sigma_54_int_dom_CS"/>
</dbReference>
<organism evidence="12 13">
    <name type="scientific">Brevibacillus borstelensis AK1</name>
    <dbReference type="NCBI Taxonomy" id="1300222"/>
    <lineage>
        <taxon>Bacteria</taxon>
        <taxon>Bacillati</taxon>
        <taxon>Bacillota</taxon>
        <taxon>Bacilli</taxon>
        <taxon>Bacillales</taxon>
        <taxon>Paenibacillaceae</taxon>
        <taxon>Brevibacillus</taxon>
    </lineage>
</organism>
<evidence type="ECO:0000259" key="10">
    <source>
        <dbReference type="PROSITE" id="PS50112"/>
    </source>
</evidence>
<dbReference type="FunFam" id="3.40.50.300:FF:000006">
    <property type="entry name" value="DNA-binding transcriptional regulator NtrC"/>
    <property type="match status" value="1"/>
</dbReference>
<evidence type="ECO:0000256" key="8">
    <source>
        <dbReference type="SAM" id="Coils"/>
    </source>
</evidence>
<dbReference type="InterPro" id="IPR000014">
    <property type="entry name" value="PAS"/>
</dbReference>
<dbReference type="GO" id="GO:0003677">
    <property type="term" value="F:DNA binding"/>
    <property type="evidence" value="ECO:0007669"/>
    <property type="project" value="UniProtKB-KW"/>
</dbReference>
<dbReference type="GO" id="GO:0005524">
    <property type="term" value="F:ATP binding"/>
    <property type="evidence" value="ECO:0007669"/>
    <property type="project" value="UniProtKB-KW"/>
</dbReference>
<keyword evidence="5 12" id="KW-0238">DNA-binding</keyword>
<dbReference type="InterPro" id="IPR000700">
    <property type="entry name" value="PAS-assoc_C"/>
</dbReference>
<dbReference type="PROSITE" id="PS00675">
    <property type="entry name" value="SIGMA54_INTERACT_1"/>
    <property type="match status" value="1"/>
</dbReference>
<dbReference type="PROSITE" id="PS00676">
    <property type="entry name" value="SIGMA54_INTERACT_2"/>
    <property type="match status" value="1"/>
</dbReference>
<dbReference type="GO" id="GO:0006355">
    <property type="term" value="P:regulation of DNA-templated transcription"/>
    <property type="evidence" value="ECO:0007669"/>
    <property type="project" value="InterPro"/>
</dbReference>
<dbReference type="InterPro" id="IPR025943">
    <property type="entry name" value="Sigma_54_int_dom_ATP-bd_2"/>
</dbReference>
<dbReference type="Gene3D" id="1.10.8.60">
    <property type="match status" value="1"/>
</dbReference>
<gene>
    <name evidence="12" type="ORF">I532_16353</name>
</gene>
<dbReference type="Gene3D" id="1.10.10.60">
    <property type="entry name" value="Homeodomain-like"/>
    <property type="match status" value="1"/>
</dbReference>
<evidence type="ECO:0000256" key="4">
    <source>
        <dbReference type="ARBA" id="ARBA00023015"/>
    </source>
</evidence>
<keyword evidence="13" id="KW-1185">Reference proteome</keyword>
<keyword evidence="4" id="KW-0805">Transcription regulation</keyword>
<comment type="caution">
    <text evidence="12">The sequence shown here is derived from an EMBL/GenBank/DDBJ whole genome shotgun (WGS) entry which is preliminary data.</text>
</comment>
<dbReference type="PROSITE" id="PS50112">
    <property type="entry name" value="PAS"/>
    <property type="match status" value="1"/>
</dbReference>
<keyword evidence="8" id="KW-0175">Coiled coil</keyword>
<dbReference type="InterPro" id="IPR002078">
    <property type="entry name" value="Sigma_54_int"/>
</dbReference>
<keyword evidence="6" id="KW-0804">Transcription</keyword>
<reference evidence="12 13" key="1">
    <citation type="submission" date="2013-03" db="EMBL/GenBank/DDBJ databases">
        <title>Assembly of a new bacterial strain Brevibacillus borstelensis AK1.</title>
        <authorList>
            <person name="Rajan I."/>
            <person name="PoliReddy D."/>
            <person name="Sugumar T."/>
            <person name="Rathinam K."/>
            <person name="Alqarawi S."/>
            <person name="Khalil A.B."/>
            <person name="Sivakumar N."/>
        </authorList>
    </citation>
    <scope>NUCLEOTIDE SEQUENCE [LARGE SCALE GENOMIC DNA]</scope>
    <source>
        <strain evidence="12 13">AK1</strain>
    </source>
</reference>
<dbReference type="SUPFAM" id="SSF52540">
    <property type="entry name" value="P-loop containing nucleoside triphosphate hydrolases"/>
    <property type="match status" value="1"/>
</dbReference>
<protein>
    <recommendedName>
        <fullName evidence="7">HTH-type transcriptional regulatory protein TyrR</fullName>
    </recommendedName>
</protein>
<dbReference type="OrthoDB" id="9771372at2"/>